<dbReference type="EMBL" id="MTYJ01000291">
    <property type="protein sequence ID" value="OWA52885.1"/>
    <property type="molecule type" value="Genomic_DNA"/>
</dbReference>
<sequence length="96" mass="10944">MFQPVYYEQGWVVEEADVDIIKGKIKVWETVHLKVLLLRRSGNGYFSWILLNIYGVDFATMLRFAANLVQNPTGTTHSYAYFIGSILIFASYGTVS</sequence>
<keyword evidence="3" id="KW-1185">Reference proteome</keyword>
<keyword evidence="1" id="KW-0812">Transmembrane</keyword>
<dbReference type="AlphaFoldDB" id="A0A9X6NFD6"/>
<keyword evidence="1" id="KW-0472">Membrane</keyword>
<accession>A0A9X6NFD6</accession>
<evidence type="ECO:0000313" key="2">
    <source>
        <dbReference type="EMBL" id="OWA52885.1"/>
    </source>
</evidence>
<comment type="caution">
    <text evidence="2">The sequence shown here is derived from an EMBL/GenBank/DDBJ whole genome shotgun (WGS) entry which is preliminary data.</text>
</comment>
<name>A0A9X6NFD6_HYPEX</name>
<gene>
    <name evidence="2" type="ORF">BV898_17327</name>
</gene>
<feature type="transmembrane region" description="Helical" evidence="1">
    <location>
        <begin position="78"/>
        <end position="95"/>
    </location>
</feature>
<proteinExistence type="predicted"/>
<dbReference type="Proteomes" id="UP000192578">
    <property type="component" value="Unassembled WGS sequence"/>
</dbReference>
<feature type="transmembrane region" description="Helical" evidence="1">
    <location>
        <begin position="45"/>
        <end position="66"/>
    </location>
</feature>
<evidence type="ECO:0000256" key="1">
    <source>
        <dbReference type="SAM" id="Phobius"/>
    </source>
</evidence>
<protein>
    <submittedName>
        <fullName evidence="2">Uncharacterized protein</fullName>
    </submittedName>
</protein>
<organism evidence="2 3">
    <name type="scientific">Hypsibius exemplaris</name>
    <name type="common">Freshwater tardigrade</name>
    <dbReference type="NCBI Taxonomy" id="2072580"/>
    <lineage>
        <taxon>Eukaryota</taxon>
        <taxon>Metazoa</taxon>
        <taxon>Ecdysozoa</taxon>
        <taxon>Tardigrada</taxon>
        <taxon>Eutardigrada</taxon>
        <taxon>Parachela</taxon>
        <taxon>Hypsibioidea</taxon>
        <taxon>Hypsibiidae</taxon>
        <taxon>Hypsibius</taxon>
    </lineage>
</organism>
<evidence type="ECO:0000313" key="3">
    <source>
        <dbReference type="Proteomes" id="UP000192578"/>
    </source>
</evidence>
<keyword evidence="1" id="KW-1133">Transmembrane helix</keyword>
<reference evidence="3" key="1">
    <citation type="submission" date="2017-01" db="EMBL/GenBank/DDBJ databases">
        <title>Comparative genomics of anhydrobiosis in the tardigrade Hypsibius dujardini.</title>
        <authorList>
            <person name="Yoshida Y."/>
            <person name="Koutsovoulos G."/>
            <person name="Laetsch D."/>
            <person name="Stevens L."/>
            <person name="Kumar S."/>
            <person name="Horikawa D."/>
            <person name="Ishino K."/>
            <person name="Komine S."/>
            <person name="Tomita M."/>
            <person name="Blaxter M."/>
            <person name="Arakawa K."/>
        </authorList>
    </citation>
    <scope>NUCLEOTIDE SEQUENCE [LARGE SCALE GENOMIC DNA]</scope>
    <source>
        <strain evidence="3">Z151</strain>
    </source>
</reference>